<evidence type="ECO:0000313" key="5">
    <source>
        <dbReference type="EMBL" id="MEQ2638122.1"/>
    </source>
</evidence>
<keyword evidence="3" id="KW-0804">Transcription</keyword>
<dbReference type="Pfam" id="PF00392">
    <property type="entry name" value="GntR"/>
    <property type="match status" value="1"/>
</dbReference>
<dbReference type="InterPro" id="IPR028978">
    <property type="entry name" value="Chorismate_lyase_/UTRA_dom_sf"/>
</dbReference>
<comment type="caution">
    <text evidence="5">The sequence shown here is derived from an EMBL/GenBank/DDBJ whole genome shotgun (WGS) entry which is preliminary data.</text>
</comment>
<keyword evidence="2" id="KW-0238">DNA-binding</keyword>
<dbReference type="PANTHER" id="PTHR44846">
    <property type="entry name" value="MANNOSYL-D-GLYCERATE TRANSPORT/METABOLISM SYSTEM REPRESSOR MNGR-RELATED"/>
    <property type="match status" value="1"/>
</dbReference>
<sequence>MSSATPKHVQLADLLREKIYSKQWAVSSRIPSEHDLMSLFGVSRGTVRRAIKSLVDEGLLVQRHGRGTFVAKPEITHPAGMRPLSFAESLRQQGKDYVTHVIERRVTKAPADVARELGLETTDNVLLLRRLRTVDGEPVLCQEGWSNLRACPGLDEVDYATTSMFDAVEMCSGKKIRYSDMRYRARVAGKEHGRMLGCEESAAVLVLEQNIHLENGVAIEWSSTWLTPGQAIVSKAYQPE</sequence>
<feature type="domain" description="HTH gntR-type" evidence="4">
    <location>
        <begin position="5"/>
        <end position="73"/>
    </location>
</feature>
<gene>
    <name evidence="5" type="ORF">AAAT05_07200</name>
</gene>
<dbReference type="PRINTS" id="PR00035">
    <property type="entry name" value="HTHGNTR"/>
</dbReference>
<dbReference type="PROSITE" id="PS50949">
    <property type="entry name" value="HTH_GNTR"/>
    <property type="match status" value="1"/>
</dbReference>
<dbReference type="RefSeq" id="WP_349182745.1">
    <property type="nucleotide sequence ID" value="NZ_JBBNGS010000012.1"/>
</dbReference>
<dbReference type="Pfam" id="PF07702">
    <property type="entry name" value="UTRA"/>
    <property type="match status" value="1"/>
</dbReference>
<dbReference type="Proteomes" id="UP001478817">
    <property type="component" value="Unassembled WGS sequence"/>
</dbReference>
<dbReference type="SMART" id="SM00345">
    <property type="entry name" value="HTH_GNTR"/>
    <property type="match status" value="1"/>
</dbReference>
<dbReference type="InterPro" id="IPR000524">
    <property type="entry name" value="Tscrpt_reg_HTH_GntR"/>
</dbReference>
<proteinExistence type="predicted"/>
<name>A0ABV1IGV3_9ACTN</name>
<dbReference type="EMBL" id="JBBNGS010000012">
    <property type="protein sequence ID" value="MEQ2638122.1"/>
    <property type="molecule type" value="Genomic_DNA"/>
</dbReference>
<keyword evidence="1" id="KW-0805">Transcription regulation</keyword>
<protein>
    <submittedName>
        <fullName evidence="5">GntR family transcriptional regulator</fullName>
    </submittedName>
</protein>
<dbReference type="PANTHER" id="PTHR44846:SF1">
    <property type="entry name" value="MANNOSYL-D-GLYCERATE TRANSPORT_METABOLISM SYSTEM REPRESSOR MNGR-RELATED"/>
    <property type="match status" value="1"/>
</dbReference>
<accession>A0ABV1IGV3</accession>
<evidence type="ECO:0000313" key="6">
    <source>
        <dbReference type="Proteomes" id="UP001478817"/>
    </source>
</evidence>
<dbReference type="SUPFAM" id="SSF64288">
    <property type="entry name" value="Chorismate lyase-like"/>
    <property type="match status" value="1"/>
</dbReference>
<keyword evidence="6" id="KW-1185">Reference proteome</keyword>
<evidence type="ECO:0000256" key="3">
    <source>
        <dbReference type="ARBA" id="ARBA00023163"/>
    </source>
</evidence>
<dbReference type="SUPFAM" id="SSF46785">
    <property type="entry name" value="Winged helix' DNA-binding domain"/>
    <property type="match status" value="1"/>
</dbReference>
<evidence type="ECO:0000259" key="4">
    <source>
        <dbReference type="PROSITE" id="PS50949"/>
    </source>
</evidence>
<reference evidence="5 6" key="1">
    <citation type="submission" date="2024-04" db="EMBL/GenBank/DDBJ databases">
        <title>Human intestinal bacterial collection.</title>
        <authorList>
            <person name="Pauvert C."/>
            <person name="Hitch T.C.A."/>
            <person name="Clavel T."/>
        </authorList>
    </citation>
    <scope>NUCLEOTIDE SEQUENCE [LARGE SCALE GENOMIC DNA]</scope>
    <source>
        <strain evidence="5 6">CLA-AA-H197</strain>
    </source>
</reference>
<dbReference type="Gene3D" id="3.40.1410.10">
    <property type="entry name" value="Chorismate lyase-like"/>
    <property type="match status" value="1"/>
</dbReference>
<dbReference type="Gene3D" id="1.10.10.10">
    <property type="entry name" value="Winged helix-like DNA-binding domain superfamily/Winged helix DNA-binding domain"/>
    <property type="match status" value="1"/>
</dbReference>
<evidence type="ECO:0000256" key="2">
    <source>
        <dbReference type="ARBA" id="ARBA00023125"/>
    </source>
</evidence>
<organism evidence="5 6">
    <name type="scientific">Paratractidigestivibacter faecalis</name>
    <dbReference type="NCBI Taxonomy" id="2292441"/>
    <lineage>
        <taxon>Bacteria</taxon>
        <taxon>Bacillati</taxon>
        <taxon>Actinomycetota</taxon>
        <taxon>Coriobacteriia</taxon>
        <taxon>Coriobacteriales</taxon>
        <taxon>Atopobiaceae</taxon>
        <taxon>Paratractidigestivibacter</taxon>
    </lineage>
</organism>
<dbReference type="InterPro" id="IPR050679">
    <property type="entry name" value="Bact_HTH_transcr_reg"/>
</dbReference>
<dbReference type="InterPro" id="IPR036390">
    <property type="entry name" value="WH_DNA-bd_sf"/>
</dbReference>
<dbReference type="CDD" id="cd07377">
    <property type="entry name" value="WHTH_GntR"/>
    <property type="match status" value="1"/>
</dbReference>
<dbReference type="InterPro" id="IPR011663">
    <property type="entry name" value="UTRA"/>
</dbReference>
<dbReference type="InterPro" id="IPR036388">
    <property type="entry name" value="WH-like_DNA-bd_sf"/>
</dbReference>
<evidence type="ECO:0000256" key="1">
    <source>
        <dbReference type="ARBA" id="ARBA00023015"/>
    </source>
</evidence>
<dbReference type="SMART" id="SM00866">
    <property type="entry name" value="UTRA"/>
    <property type="match status" value="1"/>
</dbReference>